<evidence type="ECO:0000256" key="1">
    <source>
        <dbReference type="SAM" id="Coils"/>
    </source>
</evidence>
<evidence type="ECO:0000256" key="2">
    <source>
        <dbReference type="SAM" id="MobiDB-lite"/>
    </source>
</evidence>
<keyword evidence="1" id="KW-0175">Coiled coil</keyword>
<name>A0A1Y2BQH9_9FUNG</name>
<reference evidence="3 4" key="1">
    <citation type="submission" date="2016-07" db="EMBL/GenBank/DDBJ databases">
        <title>Pervasive Adenine N6-methylation of Active Genes in Fungi.</title>
        <authorList>
            <consortium name="DOE Joint Genome Institute"/>
            <person name="Mondo S.J."/>
            <person name="Dannebaum R.O."/>
            <person name="Kuo R.C."/>
            <person name="Labutti K."/>
            <person name="Haridas S."/>
            <person name="Kuo A."/>
            <person name="Salamov A."/>
            <person name="Ahrendt S.R."/>
            <person name="Lipzen A."/>
            <person name="Sullivan W."/>
            <person name="Andreopoulos W.B."/>
            <person name="Clum A."/>
            <person name="Lindquist E."/>
            <person name="Daum C."/>
            <person name="Ramamoorthy G.K."/>
            <person name="Gryganskyi A."/>
            <person name="Culley D."/>
            <person name="Magnuson J.K."/>
            <person name="James T.Y."/>
            <person name="O'Malley M.A."/>
            <person name="Stajich J.E."/>
            <person name="Spatafora J.W."/>
            <person name="Visel A."/>
            <person name="Grigoriev I.V."/>
        </authorList>
    </citation>
    <scope>NUCLEOTIDE SEQUENCE [LARGE SCALE GENOMIC DNA]</scope>
    <source>
        <strain evidence="3 4">JEL800</strain>
    </source>
</reference>
<keyword evidence="4" id="KW-1185">Reference proteome</keyword>
<accession>A0A1Y2BQH9</accession>
<dbReference type="EMBL" id="MCGO01000052">
    <property type="protein sequence ID" value="ORY37004.1"/>
    <property type="molecule type" value="Genomic_DNA"/>
</dbReference>
<protein>
    <submittedName>
        <fullName evidence="3">Uncharacterized protein</fullName>
    </submittedName>
</protein>
<sequence>MSMFKAEHSAPEQVTLDQVPTRGARGMRPTTTTTTTTNAFLENQVPRGRKRLVAPAASQSAAKAREAQRRLRDKKAQLVANLERENKLSIKCQVLTVASPSASLPCIQMIHLLPNQSEKTMPYLPTQSPAFSQATVPFDDATATEESDLDWVDVKDAANSNSMRRKSARAAMFSLASVQNSPSAQTNVNQLLDLFAVPQTHHQKYLVAITAARFRILDECTLLDRQQFILHLDNFIQLNAKHCKNYTRYSETPNTTDQAPRLPSPPSHSLIILPTAHPSLRDALTAIPSFASAGDLIDELCSLYWSFTSEDRIRFLVATEIGRESNRNHMDELLKE</sequence>
<proteinExistence type="predicted"/>
<comment type="caution">
    <text evidence="3">The sequence shown here is derived from an EMBL/GenBank/DDBJ whole genome shotgun (WGS) entry which is preliminary data.</text>
</comment>
<feature type="region of interest" description="Disordered" evidence="2">
    <location>
        <begin position="249"/>
        <end position="268"/>
    </location>
</feature>
<gene>
    <name evidence="3" type="ORF">BCR33DRAFT_721659</name>
</gene>
<dbReference type="AlphaFoldDB" id="A0A1Y2BQH9"/>
<dbReference type="OrthoDB" id="10482809at2759"/>
<evidence type="ECO:0000313" key="3">
    <source>
        <dbReference type="EMBL" id="ORY37004.1"/>
    </source>
</evidence>
<evidence type="ECO:0000313" key="4">
    <source>
        <dbReference type="Proteomes" id="UP000193642"/>
    </source>
</evidence>
<dbReference type="Proteomes" id="UP000193642">
    <property type="component" value="Unassembled WGS sequence"/>
</dbReference>
<feature type="coiled-coil region" evidence="1">
    <location>
        <begin position="57"/>
        <end position="88"/>
    </location>
</feature>
<feature type="compositionally biased region" description="Polar residues" evidence="2">
    <location>
        <begin position="249"/>
        <end position="258"/>
    </location>
</feature>
<organism evidence="3 4">
    <name type="scientific">Rhizoclosmatium globosum</name>
    <dbReference type="NCBI Taxonomy" id="329046"/>
    <lineage>
        <taxon>Eukaryota</taxon>
        <taxon>Fungi</taxon>
        <taxon>Fungi incertae sedis</taxon>
        <taxon>Chytridiomycota</taxon>
        <taxon>Chytridiomycota incertae sedis</taxon>
        <taxon>Chytridiomycetes</taxon>
        <taxon>Chytridiales</taxon>
        <taxon>Chytriomycetaceae</taxon>
        <taxon>Rhizoclosmatium</taxon>
    </lineage>
</organism>